<dbReference type="InterPro" id="IPR029044">
    <property type="entry name" value="Nucleotide-diphossugar_trans"/>
</dbReference>
<dbReference type="AlphaFoldDB" id="A0A1G5MHT6"/>
<dbReference type="CDD" id="cd04186">
    <property type="entry name" value="GT_2_like_c"/>
    <property type="match status" value="1"/>
</dbReference>
<evidence type="ECO:0000259" key="2">
    <source>
        <dbReference type="Pfam" id="PF00535"/>
    </source>
</evidence>
<dbReference type="SUPFAM" id="SSF53448">
    <property type="entry name" value="Nucleotide-diphospho-sugar transferases"/>
    <property type="match status" value="1"/>
</dbReference>
<dbReference type="Pfam" id="PF00535">
    <property type="entry name" value="Glycos_transf_2"/>
    <property type="match status" value="1"/>
</dbReference>
<evidence type="ECO:0000313" key="3">
    <source>
        <dbReference type="EMBL" id="SCZ23940.1"/>
    </source>
</evidence>
<organism evidence="3 4">
    <name type="scientific">Pseudomonas oryzihabitans</name>
    <dbReference type="NCBI Taxonomy" id="47885"/>
    <lineage>
        <taxon>Bacteria</taxon>
        <taxon>Pseudomonadati</taxon>
        <taxon>Pseudomonadota</taxon>
        <taxon>Gammaproteobacteria</taxon>
        <taxon>Pseudomonadales</taxon>
        <taxon>Pseudomonadaceae</taxon>
        <taxon>Pseudomonas</taxon>
    </lineage>
</organism>
<name>A0A1G5MHT6_9PSED</name>
<dbReference type="OrthoDB" id="9179784at2"/>
<proteinExistence type="predicted"/>
<keyword evidence="1" id="KW-1003">Cell membrane</keyword>
<sequence length="795" mass="87652">MTELSQAPALVTVQGQIQGLHGNVLEGWAFDPAQPDLRLALEVVIDGASVALVRADTYQHDPLAGDGFHGFALQLQPAWLSGARRIAVRLANEGPWIGEPLELPNEKPRKAEAQVPGSQVWYGGGLAVGGWVWDDIIPGRHVEVRARLGDQIVARCLADLHHPALIYRADADHGYSLELPWQFGDGERREVHIEDDQGRPLQGSPITVCCHADGLGALVAAHWPEQADPAPRDLLIRLARDYDQRCPRSAGFGHYPQWFAHYQRAPQYPEAVTGSRIAVLLHGDADETERQACLDSLSQQRLPLFTQVVADPADVSTSLQLLLEEGAEAVLLQPLDSRLLPHALDQLALALQPKEAGKQAAWAFADSDQDGADGLRSNPWFKPSWDLDLYLGADLFTAGALFGRDIIQRAVRLLNAAPELPRDHEGVLAALILATEQDNLGVARVTQVLSHRSANSPATPAACDAGKPQRLERLTWLVNKLRPGTRLSRQSKLPGALRTHWPLPERLPKVSLIIPTRDAYNLLHACMEGLLTQTDYPDLELIIVDNQTSDPQTLEYFDELKTRGVRILPHPYPFNYATLNNVGAEFATGEYIGLVNNDIEILHPDWLKEMMSLVVRPDVGAVGAKLLWKNDMVQHAGVVIGINGLAAHTGNNWLRNDPGYLGFNHLARRQSACTTACLILRRDLYLQIEGMDEVRHPVAFNDVDMCLRINELGLKILWTPFAELIHAESASRGKDSTADKAARSKREQNLLLSRWGRSYRYDPAYHPSLNADWALGTYAGMSFSSMNGGALGEGR</sequence>
<evidence type="ECO:0000256" key="1">
    <source>
        <dbReference type="ARBA" id="ARBA00022519"/>
    </source>
</evidence>
<reference evidence="4" key="1">
    <citation type="submission" date="2016-10" db="EMBL/GenBank/DDBJ databases">
        <authorList>
            <person name="de Groot N.N."/>
        </authorList>
    </citation>
    <scope>NUCLEOTIDE SEQUENCE [LARGE SCALE GENOMIC DNA]</scope>
    <source>
        <strain evidence="4">DSM 15758</strain>
    </source>
</reference>
<dbReference type="eggNOG" id="COG1216">
    <property type="taxonomic scope" value="Bacteria"/>
</dbReference>
<comment type="caution">
    <text evidence="3">The sequence shown here is derived from an EMBL/GenBank/DDBJ whole genome shotgun (WGS) entry which is preliminary data.</text>
</comment>
<keyword evidence="1" id="KW-0472">Membrane</keyword>
<protein>
    <submittedName>
        <fullName evidence="3">Glycosyltransferase, GT2 family</fullName>
    </submittedName>
</protein>
<dbReference type="InterPro" id="IPR001173">
    <property type="entry name" value="Glyco_trans_2-like"/>
</dbReference>
<accession>A0A1G5MHT6</accession>
<dbReference type="Proteomes" id="UP000183046">
    <property type="component" value="Unassembled WGS sequence"/>
</dbReference>
<evidence type="ECO:0000313" key="4">
    <source>
        <dbReference type="Proteomes" id="UP000183046"/>
    </source>
</evidence>
<gene>
    <name evidence="3" type="ORF">SAMN05216279_1023</name>
</gene>
<dbReference type="EMBL" id="FMWB01000002">
    <property type="protein sequence ID" value="SCZ23940.1"/>
    <property type="molecule type" value="Genomic_DNA"/>
</dbReference>
<feature type="domain" description="Glycosyltransferase 2-like" evidence="2">
    <location>
        <begin position="511"/>
        <end position="685"/>
    </location>
</feature>
<keyword evidence="1" id="KW-0997">Cell inner membrane</keyword>
<dbReference type="Gene3D" id="3.90.550.10">
    <property type="entry name" value="Spore Coat Polysaccharide Biosynthesis Protein SpsA, Chain A"/>
    <property type="match status" value="1"/>
</dbReference>
<dbReference type="PANTHER" id="PTHR43179">
    <property type="entry name" value="RHAMNOSYLTRANSFERASE WBBL"/>
    <property type="match status" value="1"/>
</dbReference>
<dbReference type="RefSeq" id="WP_074583207.1">
    <property type="nucleotide sequence ID" value="NZ_FMWB01000002.1"/>
</dbReference>
<dbReference type="PANTHER" id="PTHR43179:SF7">
    <property type="entry name" value="RHAMNOSYLTRANSFERASE WBBL"/>
    <property type="match status" value="1"/>
</dbReference>